<evidence type="ECO:0000259" key="5">
    <source>
        <dbReference type="Pfam" id="PF00296"/>
    </source>
</evidence>
<organism evidence="6 7">
    <name type="scientific">Ammonicoccus fulvus</name>
    <dbReference type="NCBI Taxonomy" id="3138240"/>
    <lineage>
        <taxon>Bacteria</taxon>
        <taxon>Bacillati</taxon>
        <taxon>Actinomycetota</taxon>
        <taxon>Actinomycetes</taxon>
        <taxon>Propionibacteriales</taxon>
        <taxon>Propionibacteriaceae</taxon>
        <taxon>Ammonicoccus</taxon>
    </lineage>
</organism>
<protein>
    <submittedName>
        <fullName evidence="6">LLM class flavin-dependent oxidoreductase</fullName>
    </submittedName>
</protein>
<dbReference type="EMBL" id="CP154795">
    <property type="protein sequence ID" value="XAN06476.1"/>
    <property type="molecule type" value="Genomic_DNA"/>
</dbReference>
<dbReference type="InterPro" id="IPR050172">
    <property type="entry name" value="SsuD_RutA_monooxygenase"/>
</dbReference>
<dbReference type="Gene3D" id="3.20.20.30">
    <property type="entry name" value="Luciferase-like domain"/>
    <property type="match status" value="1"/>
</dbReference>
<keyword evidence="1" id="KW-0285">Flavoprotein</keyword>
<dbReference type="PANTHER" id="PTHR42847:SF4">
    <property type="entry name" value="ALKANESULFONATE MONOOXYGENASE-RELATED"/>
    <property type="match status" value="1"/>
</dbReference>
<evidence type="ECO:0000256" key="2">
    <source>
        <dbReference type="ARBA" id="ARBA00022643"/>
    </source>
</evidence>
<sequence length="277" mass="30182">MRTGVCILTDLPWKESAAAFREVEQLGFDHAWTYDHLTWDPMANEPWYSTVVTLAGAATVTERIKLGYWVSSPNFRHPVAFARELVGLQDISDGRILCGVGSGGEPDAWVLGGTLSRGERTRRLREFVDVLSRALSEDHVDHAGEFYTVKDYRNVAGPAVAPVPLFVAANGPIAIKLAVERGAWATTGIGGADLDEWWANLAKLSAMVDEAGGQGIDRYLYLDSAPRFSLDSADFCAEQLGRAKELGFTDAIVTWPRASKPYLGDPAVLAEVAAELR</sequence>
<dbReference type="PANTHER" id="PTHR42847">
    <property type="entry name" value="ALKANESULFONATE MONOOXYGENASE"/>
    <property type="match status" value="1"/>
</dbReference>
<keyword evidence="4" id="KW-0503">Monooxygenase</keyword>
<gene>
    <name evidence="6" type="ORF">AADG42_03835</name>
</gene>
<keyword evidence="2" id="KW-0288">FMN</keyword>
<evidence type="ECO:0000313" key="7">
    <source>
        <dbReference type="Proteomes" id="UP001442841"/>
    </source>
</evidence>
<evidence type="ECO:0000256" key="3">
    <source>
        <dbReference type="ARBA" id="ARBA00023002"/>
    </source>
</evidence>
<reference evidence="6 7" key="1">
    <citation type="submission" date="2024-04" db="EMBL/GenBank/DDBJ databases">
        <title>Isolation of an actinomycete strain from pig manure.</title>
        <authorList>
            <person name="Gong T."/>
            <person name="Yu Z."/>
            <person name="An M."/>
            <person name="Wei C."/>
            <person name="Yang W."/>
            <person name="Liu L."/>
        </authorList>
    </citation>
    <scope>NUCLEOTIDE SEQUENCE [LARGE SCALE GENOMIC DNA]</scope>
    <source>
        <strain evidence="6 7">ZF39</strain>
    </source>
</reference>
<dbReference type="InterPro" id="IPR036661">
    <property type="entry name" value="Luciferase-like_sf"/>
</dbReference>
<dbReference type="Proteomes" id="UP001442841">
    <property type="component" value="Chromosome"/>
</dbReference>
<dbReference type="SUPFAM" id="SSF51679">
    <property type="entry name" value="Bacterial luciferase-like"/>
    <property type="match status" value="1"/>
</dbReference>
<dbReference type="RefSeq" id="WP_425307904.1">
    <property type="nucleotide sequence ID" value="NZ_CP154795.1"/>
</dbReference>
<dbReference type="InterPro" id="IPR011251">
    <property type="entry name" value="Luciferase-like_dom"/>
</dbReference>
<proteinExistence type="predicted"/>
<evidence type="ECO:0000256" key="1">
    <source>
        <dbReference type="ARBA" id="ARBA00022630"/>
    </source>
</evidence>
<dbReference type="Pfam" id="PF00296">
    <property type="entry name" value="Bac_luciferase"/>
    <property type="match status" value="1"/>
</dbReference>
<name>A0ABZ3FKC1_9ACTN</name>
<accession>A0ABZ3FKC1</accession>
<feature type="domain" description="Luciferase-like" evidence="5">
    <location>
        <begin position="1"/>
        <end position="213"/>
    </location>
</feature>
<keyword evidence="3" id="KW-0560">Oxidoreductase</keyword>
<evidence type="ECO:0000256" key="4">
    <source>
        <dbReference type="ARBA" id="ARBA00023033"/>
    </source>
</evidence>
<evidence type="ECO:0000313" key="6">
    <source>
        <dbReference type="EMBL" id="XAN06476.1"/>
    </source>
</evidence>
<keyword evidence="7" id="KW-1185">Reference proteome</keyword>